<dbReference type="GO" id="GO:0032259">
    <property type="term" value="P:methylation"/>
    <property type="evidence" value="ECO:0007669"/>
    <property type="project" value="UniProtKB-KW"/>
</dbReference>
<evidence type="ECO:0000313" key="2">
    <source>
        <dbReference type="EMBL" id="GAA1557554.1"/>
    </source>
</evidence>
<dbReference type="InterPro" id="IPR029063">
    <property type="entry name" value="SAM-dependent_MTases_sf"/>
</dbReference>
<dbReference type="SUPFAM" id="SSF53335">
    <property type="entry name" value="S-adenosyl-L-methionine-dependent methyltransferases"/>
    <property type="match status" value="1"/>
</dbReference>
<keyword evidence="3" id="KW-1185">Reference proteome</keyword>
<dbReference type="InterPro" id="IPR013216">
    <property type="entry name" value="Methyltransf_11"/>
</dbReference>
<feature type="domain" description="Methyltransferase type 11" evidence="1">
    <location>
        <begin position="54"/>
        <end position="150"/>
    </location>
</feature>
<dbReference type="Proteomes" id="UP001500363">
    <property type="component" value="Unassembled WGS sequence"/>
</dbReference>
<reference evidence="2 3" key="1">
    <citation type="journal article" date="2019" name="Int. J. Syst. Evol. Microbiol.">
        <title>The Global Catalogue of Microorganisms (GCM) 10K type strain sequencing project: providing services to taxonomists for standard genome sequencing and annotation.</title>
        <authorList>
            <consortium name="The Broad Institute Genomics Platform"/>
            <consortium name="The Broad Institute Genome Sequencing Center for Infectious Disease"/>
            <person name="Wu L."/>
            <person name="Ma J."/>
        </authorList>
    </citation>
    <scope>NUCLEOTIDE SEQUENCE [LARGE SCALE GENOMIC DNA]</scope>
    <source>
        <strain evidence="2 3">JCM 14303</strain>
    </source>
</reference>
<name>A0ABN2CF04_9ACTN</name>
<dbReference type="InterPro" id="IPR050508">
    <property type="entry name" value="Methyltransf_Superfamily"/>
</dbReference>
<dbReference type="Gene3D" id="3.40.50.150">
    <property type="entry name" value="Vaccinia Virus protein VP39"/>
    <property type="match status" value="1"/>
</dbReference>
<dbReference type="CDD" id="cd02440">
    <property type="entry name" value="AdoMet_MTases"/>
    <property type="match status" value="1"/>
</dbReference>
<dbReference type="GO" id="GO:0008168">
    <property type="term" value="F:methyltransferase activity"/>
    <property type="evidence" value="ECO:0007669"/>
    <property type="project" value="UniProtKB-KW"/>
</dbReference>
<proteinExistence type="predicted"/>
<gene>
    <name evidence="2" type="ORF">GCM10009741_72930</name>
</gene>
<evidence type="ECO:0000259" key="1">
    <source>
        <dbReference type="Pfam" id="PF08241"/>
    </source>
</evidence>
<dbReference type="EMBL" id="BAAANC010000004">
    <property type="protein sequence ID" value="GAA1557554.1"/>
    <property type="molecule type" value="Genomic_DNA"/>
</dbReference>
<protein>
    <submittedName>
        <fullName evidence="2">Class I SAM-dependent methyltransferase</fullName>
    </submittedName>
</protein>
<evidence type="ECO:0000313" key="3">
    <source>
        <dbReference type="Proteomes" id="UP001500363"/>
    </source>
</evidence>
<dbReference type="Pfam" id="PF08241">
    <property type="entry name" value="Methyltransf_11"/>
    <property type="match status" value="1"/>
</dbReference>
<organism evidence="2 3">
    <name type="scientific">Kribbella lupini</name>
    <dbReference type="NCBI Taxonomy" id="291602"/>
    <lineage>
        <taxon>Bacteria</taxon>
        <taxon>Bacillati</taxon>
        <taxon>Actinomycetota</taxon>
        <taxon>Actinomycetes</taxon>
        <taxon>Propionibacteriales</taxon>
        <taxon>Kribbellaceae</taxon>
        <taxon>Kribbella</taxon>
    </lineage>
</organism>
<accession>A0ABN2CF04</accession>
<keyword evidence="2" id="KW-0808">Transferase</keyword>
<comment type="caution">
    <text evidence="2">The sequence shown here is derived from an EMBL/GenBank/DDBJ whole genome shotgun (WGS) entry which is preliminary data.</text>
</comment>
<dbReference type="PANTHER" id="PTHR42912">
    <property type="entry name" value="METHYLTRANSFERASE"/>
    <property type="match status" value="1"/>
</dbReference>
<keyword evidence="2" id="KW-0489">Methyltransferase</keyword>
<sequence length="245" mass="25900">MSLGAPAGTFSSMTAARYDEVADYYAAGWSDELDDPVTVSLLELLGPVGDREVLEIACGHGRLSRGLARLGAPVVGVDLSSAMLAKAAEAEAREPLGITYLQADVAAPDLLAGKTFDAVLCSFGLSDIDDLGGALATVRRVLRPGGVFAFCILHPCFPGVDGVSGAWPSDGSYYDERWWQADGSLSTLRQQVGANHRTLSTYLNSLREHGFTLDAFAEPQPAVDADSPRAAMTSYPVFLVARCVV</sequence>